<feature type="region of interest" description="Disordered" evidence="1">
    <location>
        <begin position="59"/>
        <end position="78"/>
    </location>
</feature>
<evidence type="ECO:0000256" key="1">
    <source>
        <dbReference type="SAM" id="MobiDB-lite"/>
    </source>
</evidence>
<dbReference type="Proteomes" id="UP000673691">
    <property type="component" value="Unassembled WGS sequence"/>
</dbReference>
<dbReference type="EMBL" id="JAEFCI010007983">
    <property type="protein sequence ID" value="KAG5458747.1"/>
    <property type="molecule type" value="Genomic_DNA"/>
</dbReference>
<gene>
    <name evidence="2" type="ORF">BJ554DRAFT_975</name>
</gene>
<dbReference type="AlphaFoldDB" id="A0A8H7ZT73"/>
<reference evidence="2 3" key="1">
    <citation type="journal article" name="Sci. Rep.">
        <title>Genome-scale phylogenetic analyses confirm Olpidium as the closest living zoosporic fungus to the non-flagellated, terrestrial fungi.</title>
        <authorList>
            <person name="Chang Y."/>
            <person name="Rochon D."/>
            <person name="Sekimoto S."/>
            <person name="Wang Y."/>
            <person name="Chovatia M."/>
            <person name="Sandor L."/>
            <person name="Salamov A."/>
            <person name="Grigoriev I.V."/>
            <person name="Stajich J.E."/>
            <person name="Spatafora J.W."/>
        </authorList>
    </citation>
    <scope>NUCLEOTIDE SEQUENCE [LARGE SCALE GENOMIC DNA]</scope>
    <source>
        <strain evidence="2">S191</strain>
    </source>
</reference>
<proteinExistence type="predicted"/>
<accession>A0A8H7ZT73</accession>
<keyword evidence="3" id="KW-1185">Reference proteome</keyword>
<feature type="compositionally biased region" description="Basic and acidic residues" evidence="1">
    <location>
        <begin position="67"/>
        <end position="78"/>
    </location>
</feature>
<evidence type="ECO:0000313" key="3">
    <source>
        <dbReference type="Proteomes" id="UP000673691"/>
    </source>
</evidence>
<sequence length="133" mass="15187">SVLCRPRARLRHPQEQVELATPLAHCEEDSRLEVDEFQRRAVLGDAPPVHDDHQREIADGLQPVGDAEERGSPELRADRRLDARVRVRVHARRRLFYRCAAGQHPVLVTPQGGFWSCAQEAHVRAQTLNRPRP</sequence>
<comment type="caution">
    <text evidence="2">The sequence shown here is derived from an EMBL/GenBank/DDBJ whole genome shotgun (WGS) entry which is preliminary data.</text>
</comment>
<protein>
    <submittedName>
        <fullName evidence="2">Uncharacterized protein</fullName>
    </submittedName>
</protein>
<evidence type="ECO:0000313" key="2">
    <source>
        <dbReference type="EMBL" id="KAG5458747.1"/>
    </source>
</evidence>
<feature type="non-terminal residue" evidence="2">
    <location>
        <position position="1"/>
    </location>
</feature>
<organism evidence="2 3">
    <name type="scientific">Olpidium bornovanus</name>
    <dbReference type="NCBI Taxonomy" id="278681"/>
    <lineage>
        <taxon>Eukaryota</taxon>
        <taxon>Fungi</taxon>
        <taxon>Fungi incertae sedis</taxon>
        <taxon>Olpidiomycota</taxon>
        <taxon>Olpidiomycotina</taxon>
        <taxon>Olpidiomycetes</taxon>
        <taxon>Olpidiales</taxon>
        <taxon>Olpidiaceae</taxon>
        <taxon>Olpidium</taxon>
    </lineage>
</organism>
<name>A0A8H7ZT73_9FUNG</name>